<dbReference type="EMBL" id="CP059732">
    <property type="protein sequence ID" value="QMW00501.1"/>
    <property type="molecule type" value="Genomic_DNA"/>
</dbReference>
<dbReference type="KEGG" id="sfol:H3H32_21135"/>
<name>A0A7G5GNQ9_9BACT</name>
<feature type="transmembrane region" description="Helical" evidence="1">
    <location>
        <begin position="82"/>
        <end position="103"/>
    </location>
</feature>
<keyword evidence="1" id="KW-1133">Transmembrane helix</keyword>
<evidence type="ECO:0000256" key="1">
    <source>
        <dbReference type="SAM" id="Phobius"/>
    </source>
</evidence>
<keyword evidence="3" id="KW-1185">Reference proteome</keyword>
<proteinExistence type="predicted"/>
<feature type="transmembrane region" description="Helical" evidence="1">
    <location>
        <begin position="219"/>
        <end position="239"/>
    </location>
</feature>
<feature type="transmembrane region" description="Helical" evidence="1">
    <location>
        <begin position="245"/>
        <end position="263"/>
    </location>
</feature>
<feature type="transmembrane region" description="Helical" evidence="1">
    <location>
        <begin position="124"/>
        <end position="144"/>
    </location>
</feature>
<reference evidence="2 3" key="1">
    <citation type="submission" date="2020-07" db="EMBL/GenBank/DDBJ databases">
        <title>Spirosoma foliorum sp. nov., isolated from the leaves on the Nejang mountain Korea, Republic of.</title>
        <authorList>
            <person name="Ho H."/>
            <person name="Lee Y.-J."/>
            <person name="Nurcahyanto D.-A."/>
            <person name="Kim S.-G."/>
        </authorList>
    </citation>
    <scope>NUCLEOTIDE SEQUENCE [LARGE SCALE GENOMIC DNA]</scope>
    <source>
        <strain evidence="2 3">PL0136</strain>
    </source>
</reference>
<feature type="transmembrane region" description="Helical" evidence="1">
    <location>
        <begin position="17"/>
        <end position="37"/>
    </location>
</feature>
<evidence type="ECO:0000313" key="3">
    <source>
        <dbReference type="Proteomes" id="UP000515369"/>
    </source>
</evidence>
<dbReference type="Proteomes" id="UP000515369">
    <property type="component" value="Chromosome"/>
</dbReference>
<sequence length="313" mass="35058">MSTLSVSLRQTLGSIRLLWLIYGINLVLGLLAALPFYNTLKIEDQNSLAFMNLLDGFDYTIYSDFMHRSERVIAPLLSVGRWLGLAYIFLSVFFAGGILLRFAQPNSRFSAGLFWQGCSHYVARFLRLFAVTLLFVVVGAGFWLVAGSLVGVALNNTLTERGEFWIGLVFFVLFAFTATLLFCIGDYAKVLMFREDEQNAFRAFGQAGRLVLRNPIRTYGLYGMLIAIGTGLFGIYFLLDEAILMSNWLTILLMAVIQQILIFGRVGLKVWSLGTAYNQYEKLPKPVFIPQPVQISQPASEPDNETPLGVIEP</sequence>
<gene>
    <name evidence="2" type="ORF">H3H32_21135</name>
</gene>
<dbReference type="RefSeq" id="WP_182457617.1">
    <property type="nucleotide sequence ID" value="NZ_CP059732.1"/>
</dbReference>
<dbReference type="AlphaFoldDB" id="A0A7G5GNQ9"/>
<keyword evidence="1" id="KW-0472">Membrane</keyword>
<evidence type="ECO:0000313" key="2">
    <source>
        <dbReference type="EMBL" id="QMW00501.1"/>
    </source>
</evidence>
<feature type="transmembrane region" description="Helical" evidence="1">
    <location>
        <begin position="164"/>
        <end position="184"/>
    </location>
</feature>
<keyword evidence="1" id="KW-0812">Transmembrane</keyword>
<accession>A0A7G5GNQ9</accession>
<protein>
    <submittedName>
        <fullName evidence="2">Uncharacterized protein</fullName>
    </submittedName>
</protein>
<organism evidence="2 3">
    <name type="scientific">Spirosoma foliorum</name>
    <dbReference type="NCBI Taxonomy" id="2710596"/>
    <lineage>
        <taxon>Bacteria</taxon>
        <taxon>Pseudomonadati</taxon>
        <taxon>Bacteroidota</taxon>
        <taxon>Cytophagia</taxon>
        <taxon>Cytophagales</taxon>
        <taxon>Cytophagaceae</taxon>
        <taxon>Spirosoma</taxon>
    </lineage>
</organism>